<dbReference type="SFLD" id="SFLDS00003">
    <property type="entry name" value="Haloacid_Dehalogenase"/>
    <property type="match status" value="1"/>
</dbReference>
<keyword evidence="2" id="KW-1185">Reference proteome</keyword>
<dbReference type="AlphaFoldDB" id="A0A918WM34"/>
<sequence length="211" mass="23622">MRYPALIFDFDGTLADTLAAAVDVYNDLAENYSLRPITMDEIPALQDFELKELLKHLGVSKLRVPSLLAKGRKALRADITTLSLNDGMEELLPKLREHCTCFGILTSNSTENVEAFLEAKGLRDLFTFISSTSKLSGKHKHLRAIEKTFSLERSKMLYIGDETRDVRASQKAGIHVAAATWGFNSRDALLRQNPTYMLDEPKDLLEVCSIS</sequence>
<reference evidence="1" key="2">
    <citation type="submission" date="2020-09" db="EMBL/GenBank/DDBJ databases">
        <authorList>
            <person name="Sun Q."/>
            <person name="Kim S."/>
        </authorList>
    </citation>
    <scope>NUCLEOTIDE SEQUENCE</scope>
    <source>
        <strain evidence="1">KCTC 12988</strain>
    </source>
</reference>
<dbReference type="EMBL" id="BMXI01000011">
    <property type="protein sequence ID" value="GHC58215.1"/>
    <property type="molecule type" value="Genomic_DNA"/>
</dbReference>
<name>A0A918WM34_9BACT</name>
<evidence type="ECO:0000313" key="2">
    <source>
        <dbReference type="Proteomes" id="UP000644507"/>
    </source>
</evidence>
<dbReference type="InterPro" id="IPR050155">
    <property type="entry name" value="HAD-like_hydrolase_sf"/>
</dbReference>
<dbReference type="Proteomes" id="UP000644507">
    <property type="component" value="Unassembled WGS sequence"/>
</dbReference>
<comment type="caution">
    <text evidence="1">The sequence shown here is derived from an EMBL/GenBank/DDBJ whole genome shotgun (WGS) entry which is preliminary data.</text>
</comment>
<dbReference type="GO" id="GO:0005829">
    <property type="term" value="C:cytosol"/>
    <property type="evidence" value="ECO:0007669"/>
    <property type="project" value="TreeGrafter"/>
</dbReference>
<dbReference type="PANTHER" id="PTHR43434">
    <property type="entry name" value="PHOSPHOGLYCOLATE PHOSPHATASE"/>
    <property type="match status" value="1"/>
</dbReference>
<dbReference type="Pfam" id="PF13419">
    <property type="entry name" value="HAD_2"/>
    <property type="match status" value="1"/>
</dbReference>
<dbReference type="GO" id="GO:0008967">
    <property type="term" value="F:phosphoglycolate phosphatase activity"/>
    <property type="evidence" value="ECO:0007669"/>
    <property type="project" value="TreeGrafter"/>
</dbReference>
<reference evidence="1" key="1">
    <citation type="journal article" date="2014" name="Int. J. Syst. Evol. Microbiol.">
        <title>Complete genome sequence of Corynebacterium casei LMG S-19264T (=DSM 44701T), isolated from a smear-ripened cheese.</title>
        <authorList>
            <consortium name="US DOE Joint Genome Institute (JGI-PGF)"/>
            <person name="Walter F."/>
            <person name="Albersmeier A."/>
            <person name="Kalinowski J."/>
            <person name="Ruckert C."/>
        </authorList>
    </citation>
    <scope>NUCLEOTIDE SEQUENCE</scope>
    <source>
        <strain evidence="1">KCTC 12988</strain>
    </source>
</reference>
<evidence type="ECO:0000313" key="1">
    <source>
        <dbReference type="EMBL" id="GHC58215.1"/>
    </source>
</evidence>
<protein>
    <submittedName>
        <fullName evidence="1">Phosphoglycolate phosphatase</fullName>
    </submittedName>
</protein>
<dbReference type="InterPro" id="IPR023198">
    <property type="entry name" value="PGP-like_dom2"/>
</dbReference>
<dbReference type="Gene3D" id="3.40.50.1000">
    <property type="entry name" value="HAD superfamily/HAD-like"/>
    <property type="match status" value="1"/>
</dbReference>
<accession>A0A918WM34</accession>
<dbReference type="Gene3D" id="1.10.150.240">
    <property type="entry name" value="Putative phosphatase, domain 2"/>
    <property type="match status" value="1"/>
</dbReference>
<gene>
    <name evidence="1" type="ORF">GCM10007100_26410</name>
</gene>
<dbReference type="InterPro" id="IPR023214">
    <property type="entry name" value="HAD_sf"/>
</dbReference>
<dbReference type="GO" id="GO:0006281">
    <property type="term" value="P:DNA repair"/>
    <property type="evidence" value="ECO:0007669"/>
    <property type="project" value="TreeGrafter"/>
</dbReference>
<dbReference type="RefSeq" id="WP_189570654.1">
    <property type="nucleotide sequence ID" value="NZ_BMXI01000011.1"/>
</dbReference>
<dbReference type="SFLD" id="SFLDG01129">
    <property type="entry name" value="C1.5:_HAD__Beta-PGM__Phosphata"/>
    <property type="match status" value="1"/>
</dbReference>
<dbReference type="InterPro" id="IPR036412">
    <property type="entry name" value="HAD-like_sf"/>
</dbReference>
<dbReference type="PANTHER" id="PTHR43434:SF13">
    <property type="entry name" value="PHOSPHOGLYCOLATE PHOSPHATASE"/>
    <property type="match status" value="1"/>
</dbReference>
<proteinExistence type="predicted"/>
<dbReference type="SUPFAM" id="SSF56784">
    <property type="entry name" value="HAD-like"/>
    <property type="match status" value="1"/>
</dbReference>
<organism evidence="1 2">
    <name type="scientific">Roseibacillus persicicus</name>
    <dbReference type="NCBI Taxonomy" id="454148"/>
    <lineage>
        <taxon>Bacteria</taxon>
        <taxon>Pseudomonadati</taxon>
        <taxon>Verrucomicrobiota</taxon>
        <taxon>Verrucomicrobiia</taxon>
        <taxon>Verrucomicrobiales</taxon>
        <taxon>Verrucomicrobiaceae</taxon>
        <taxon>Roseibacillus</taxon>
    </lineage>
</organism>
<dbReference type="InterPro" id="IPR041492">
    <property type="entry name" value="HAD_2"/>
</dbReference>